<proteinExistence type="predicted"/>
<evidence type="ECO:0000256" key="2">
    <source>
        <dbReference type="SAM" id="Phobius"/>
    </source>
</evidence>
<keyword evidence="3" id="KW-0732">Signal</keyword>
<evidence type="ECO:0008006" key="6">
    <source>
        <dbReference type="Google" id="ProtNLM"/>
    </source>
</evidence>
<organism evidence="4 5">
    <name type="scientific">Stylonychia lemnae</name>
    <name type="common">Ciliate</name>
    <dbReference type="NCBI Taxonomy" id="5949"/>
    <lineage>
        <taxon>Eukaryota</taxon>
        <taxon>Sar</taxon>
        <taxon>Alveolata</taxon>
        <taxon>Ciliophora</taxon>
        <taxon>Intramacronucleata</taxon>
        <taxon>Spirotrichea</taxon>
        <taxon>Stichotrichia</taxon>
        <taxon>Sporadotrichida</taxon>
        <taxon>Oxytrichidae</taxon>
        <taxon>Stylonychinae</taxon>
        <taxon>Stylonychia</taxon>
    </lineage>
</organism>
<dbReference type="InParanoid" id="A0A078AM90"/>
<feature type="chain" id="PRO_5001729541" description="Transmembrane protein" evidence="3">
    <location>
        <begin position="30"/>
        <end position="200"/>
    </location>
</feature>
<dbReference type="Proteomes" id="UP000039865">
    <property type="component" value="Unassembled WGS sequence"/>
</dbReference>
<name>A0A078AM90_STYLE</name>
<feature type="signal peptide" evidence="3">
    <location>
        <begin position="1"/>
        <end position="29"/>
    </location>
</feature>
<evidence type="ECO:0000313" key="5">
    <source>
        <dbReference type="Proteomes" id="UP000039865"/>
    </source>
</evidence>
<accession>A0A078AM90</accession>
<dbReference type="AlphaFoldDB" id="A0A078AM90"/>
<keyword evidence="2" id="KW-1133">Transmembrane helix</keyword>
<dbReference type="EMBL" id="CCKQ01010971">
    <property type="protein sequence ID" value="CDW82502.1"/>
    <property type="molecule type" value="Genomic_DNA"/>
</dbReference>
<sequence length="200" mass="23133">MKIFFERLINTAMFLQTLLMITLSNLAQACNYYSLSIYQYNDNLCNGQYCTSDFQCENYTCTFGVCNIISETTIYRIVFISAFIVTALIILTIFYCKKKRRARALALAIRNQQLHHDHSNQHNYQGQPEVQRLVGYHSIQQADGRALSQQQLNSTYDQPGGFQMQSNYDIQHPIIGKSDYATPQSNVHQQQKQLQPQIQK</sequence>
<reference evidence="4 5" key="1">
    <citation type="submission" date="2014-06" db="EMBL/GenBank/DDBJ databases">
        <authorList>
            <person name="Swart Estienne"/>
        </authorList>
    </citation>
    <scope>NUCLEOTIDE SEQUENCE [LARGE SCALE GENOMIC DNA]</scope>
    <source>
        <strain evidence="4 5">130c</strain>
    </source>
</reference>
<evidence type="ECO:0000256" key="3">
    <source>
        <dbReference type="SAM" id="SignalP"/>
    </source>
</evidence>
<feature type="compositionally biased region" description="Low complexity" evidence="1">
    <location>
        <begin position="189"/>
        <end position="200"/>
    </location>
</feature>
<feature type="region of interest" description="Disordered" evidence="1">
    <location>
        <begin position="179"/>
        <end position="200"/>
    </location>
</feature>
<protein>
    <recommendedName>
        <fullName evidence="6">Transmembrane protein</fullName>
    </recommendedName>
</protein>
<evidence type="ECO:0000256" key="1">
    <source>
        <dbReference type="SAM" id="MobiDB-lite"/>
    </source>
</evidence>
<dbReference type="PROSITE" id="PS51257">
    <property type="entry name" value="PROKAR_LIPOPROTEIN"/>
    <property type="match status" value="1"/>
</dbReference>
<evidence type="ECO:0000313" key="4">
    <source>
        <dbReference type="EMBL" id="CDW82502.1"/>
    </source>
</evidence>
<keyword evidence="5" id="KW-1185">Reference proteome</keyword>
<keyword evidence="2" id="KW-0812">Transmembrane</keyword>
<keyword evidence="2" id="KW-0472">Membrane</keyword>
<gene>
    <name evidence="4" type="primary">Contig16942.g18046</name>
    <name evidence="4" type="ORF">STYLEM_11535</name>
</gene>
<feature type="transmembrane region" description="Helical" evidence="2">
    <location>
        <begin position="74"/>
        <end position="96"/>
    </location>
</feature>